<feature type="domain" description="HTH cro/C1-type" evidence="2">
    <location>
        <begin position="14"/>
        <end position="68"/>
    </location>
</feature>
<sequence>MFPYNIHMHTQYWLKTVLKGRGYRLKDVAELLGITPSRVTDILKGTRDIQLDEILPLAEMLDMTAHSLLLSLRSGRLEKVSVKDAPDSQLPLLGQLTGHGRLLPLPADLPFTTVPVPPDIRLHQGLYGYMMGDDSLHREIPRGSVIIAADPYLHAFPVVSGTIVIIRHKDSLFIRQFWQREGGAEWLLALPRYPDPALPPLRFSEQGGPAADGETDAKTPLDRDESGKKGGQHKTGGHGANEDHAVQPEDIIIGPVIAGVVWIFRRHMGPA</sequence>
<evidence type="ECO:0000256" key="1">
    <source>
        <dbReference type="SAM" id="MobiDB-lite"/>
    </source>
</evidence>
<dbReference type="GO" id="GO:0003677">
    <property type="term" value="F:DNA binding"/>
    <property type="evidence" value="ECO:0007669"/>
    <property type="project" value="InterPro"/>
</dbReference>
<feature type="region of interest" description="Disordered" evidence="1">
    <location>
        <begin position="199"/>
        <end position="246"/>
    </location>
</feature>
<proteinExistence type="predicted"/>
<dbReference type="Proteomes" id="UP000271227">
    <property type="component" value="Unassembled WGS sequence"/>
</dbReference>
<dbReference type="OrthoDB" id="3174593at2"/>
<dbReference type="SUPFAM" id="SSF47413">
    <property type="entry name" value="lambda repressor-like DNA-binding domains"/>
    <property type="match status" value="1"/>
</dbReference>
<feature type="compositionally biased region" description="Basic and acidic residues" evidence="1">
    <location>
        <begin position="215"/>
        <end position="228"/>
    </location>
</feature>
<evidence type="ECO:0000259" key="2">
    <source>
        <dbReference type="PROSITE" id="PS50943"/>
    </source>
</evidence>
<dbReference type="InterPro" id="IPR010982">
    <property type="entry name" value="Lambda_DNA-bd_dom_sf"/>
</dbReference>
<keyword evidence="4" id="KW-1185">Reference proteome</keyword>
<dbReference type="Pfam" id="PF01381">
    <property type="entry name" value="HTH_3"/>
    <property type="match status" value="1"/>
</dbReference>
<protein>
    <submittedName>
        <fullName evidence="3">SOS-response transcriptional repressor LexA</fullName>
    </submittedName>
</protein>
<dbReference type="InterPro" id="IPR036286">
    <property type="entry name" value="LexA/Signal_pep-like_sf"/>
</dbReference>
<dbReference type="EMBL" id="REFR01000009">
    <property type="protein sequence ID" value="RMB12474.1"/>
    <property type="molecule type" value="Genomic_DNA"/>
</dbReference>
<evidence type="ECO:0000313" key="3">
    <source>
        <dbReference type="EMBL" id="RMB12474.1"/>
    </source>
</evidence>
<reference evidence="3 4" key="1">
    <citation type="submission" date="2018-10" db="EMBL/GenBank/DDBJ databases">
        <title>Genomic Encyclopedia of Archaeal and Bacterial Type Strains, Phase II (KMG-II): from individual species to whole genera.</title>
        <authorList>
            <person name="Goeker M."/>
        </authorList>
    </citation>
    <scope>NUCLEOTIDE SEQUENCE [LARGE SCALE GENOMIC DNA]</scope>
    <source>
        <strain evidence="3 4">DSM 25217</strain>
    </source>
</reference>
<dbReference type="CDD" id="cd00093">
    <property type="entry name" value="HTH_XRE"/>
    <property type="match status" value="1"/>
</dbReference>
<evidence type="ECO:0000313" key="4">
    <source>
        <dbReference type="Proteomes" id="UP000271227"/>
    </source>
</evidence>
<name>A0A3M0CS96_9PROT</name>
<accession>A0A3M0CS96</accession>
<dbReference type="InterPro" id="IPR001387">
    <property type="entry name" value="Cro/C1-type_HTH"/>
</dbReference>
<dbReference type="InParanoid" id="A0A3M0CS96"/>
<organism evidence="3 4">
    <name type="scientific">Eilatimonas milleporae</name>
    <dbReference type="NCBI Taxonomy" id="911205"/>
    <lineage>
        <taxon>Bacteria</taxon>
        <taxon>Pseudomonadati</taxon>
        <taxon>Pseudomonadota</taxon>
        <taxon>Alphaproteobacteria</taxon>
        <taxon>Kordiimonadales</taxon>
        <taxon>Kordiimonadaceae</taxon>
        <taxon>Eilatimonas</taxon>
    </lineage>
</organism>
<comment type="caution">
    <text evidence="3">The sequence shown here is derived from an EMBL/GenBank/DDBJ whole genome shotgun (WGS) entry which is preliminary data.</text>
</comment>
<gene>
    <name evidence="3" type="ORF">BXY39_0970</name>
</gene>
<dbReference type="RefSeq" id="WP_121937643.1">
    <property type="nucleotide sequence ID" value="NZ_REFR01000009.1"/>
</dbReference>
<dbReference type="PROSITE" id="PS50943">
    <property type="entry name" value="HTH_CROC1"/>
    <property type="match status" value="1"/>
</dbReference>
<dbReference type="AlphaFoldDB" id="A0A3M0CS96"/>
<dbReference type="Gene3D" id="1.10.260.40">
    <property type="entry name" value="lambda repressor-like DNA-binding domains"/>
    <property type="match status" value="1"/>
</dbReference>
<dbReference type="SUPFAM" id="SSF51306">
    <property type="entry name" value="LexA/Signal peptidase"/>
    <property type="match status" value="1"/>
</dbReference>
<dbReference type="SMART" id="SM00530">
    <property type="entry name" value="HTH_XRE"/>
    <property type="match status" value="1"/>
</dbReference>